<proteinExistence type="predicted"/>
<sequence>MCGMERKSTGTRSTPARGVRGPGPGPSGDGDGDGSGGGASTRARLIRSAERLFAAQGVHGAQLRDVVRQAGQANPSAVQYHFGSREGLLEEVMAERQRRTERALGERLPQPEGRSLGELLGALVDAEATELRTERGRDCLRISTQVSHRSGIRERRPHAGLAGTLYWRLILALETPLIPLAPEPVRLERIDLALTLIGAALAERARQLAEAEPTLSDDRAYLADLVSVCAGLLTAPLP</sequence>
<name>E4NJ29_KITSK</name>
<dbReference type="AlphaFoldDB" id="E4NJ29"/>
<dbReference type="HOGENOM" id="CLU_069356_19_2_11"/>
<dbReference type="RefSeq" id="WP_014140268.1">
    <property type="nucleotide sequence ID" value="NC_016109.1"/>
</dbReference>
<keyword evidence="1" id="KW-0805">Transcription regulation</keyword>
<keyword evidence="3" id="KW-0804">Transcription</keyword>
<evidence type="ECO:0000256" key="5">
    <source>
        <dbReference type="SAM" id="MobiDB-lite"/>
    </source>
</evidence>
<dbReference type="PANTHER" id="PTHR30055:SF234">
    <property type="entry name" value="HTH-TYPE TRANSCRIPTIONAL REGULATOR BETI"/>
    <property type="match status" value="1"/>
</dbReference>
<dbReference type="InterPro" id="IPR001647">
    <property type="entry name" value="HTH_TetR"/>
</dbReference>
<dbReference type="eggNOG" id="COG1309">
    <property type="taxonomic scope" value="Bacteria"/>
</dbReference>
<feature type="compositionally biased region" description="Gly residues" evidence="5">
    <location>
        <begin position="20"/>
        <end position="39"/>
    </location>
</feature>
<dbReference type="InterPro" id="IPR050109">
    <property type="entry name" value="HTH-type_TetR-like_transc_reg"/>
</dbReference>
<dbReference type="Pfam" id="PF00440">
    <property type="entry name" value="TetR_N"/>
    <property type="match status" value="1"/>
</dbReference>
<evidence type="ECO:0000259" key="6">
    <source>
        <dbReference type="PROSITE" id="PS50977"/>
    </source>
</evidence>
<dbReference type="PROSITE" id="PS50977">
    <property type="entry name" value="HTH_TETR_2"/>
    <property type="match status" value="1"/>
</dbReference>
<dbReference type="GO" id="GO:0000976">
    <property type="term" value="F:transcription cis-regulatory region binding"/>
    <property type="evidence" value="ECO:0007669"/>
    <property type="project" value="TreeGrafter"/>
</dbReference>
<dbReference type="PANTHER" id="PTHR30055">
    <property type="entry name" value="HTH-TYPE TRANSCRIPTIONAL REGULATOR RUTR"/>
    <property type="match status" value="1"/>
</dbReference>
<dbReference type="STRING" id="452652.KSE_72220"/>
<evidence type="ECO:0000256" key="2">
    <source>
        <dbReference type="ARBA" id="ARBA00023125"/>
    </source>
</evidence>
<reference evidence="7 8" key="1">
    <citation type="journal article" date="2010" name="DNA Res.">
        <title>Genome sequence of Kitasatospora setae NBRC 14216T: an evolutionary snapshot of the family Streptomycetaceae.</title>
        <authorList>
            <person name="Ichikawa N."/>
            <person name="Oguchi A."/>
            <person name="Ikeda H."/>
            <person name="Ishikawa J."/>
            <person name="Kitani S."/>
            <person name="Watanabe Y."/>
            <person name="Nakamura S."/>
            <person name="Katano Y."/>
            <person name="Kishi E."/>
            <person name="Sasagawa M."/>
            <person name="Ankai A."/>
            <person name="Fukui S."/>
            <person name="Hashimoto Y."/>
            <person name="Kamata S."/>
            <person name="Otoguro M."/>
            <person name="Tanikawa S."/>
            <person name="Nihira T."/>
            <person name="Horinouchi S."/>
            <person name="Ohnishi Y."/>
            <person name="Hayakawa M."/>
            <person name="Kuzuyama T."/>
            <person name="Arisawa A."/>
            <person name="Nomoto F."/>
            <person name="Miura H."/>
            <person name="Takahashi Y."/>
            <person name="Fujita N."/>
        </authorList>
    </citation>
    <scope>NUCLEOTIDE SEQUENCE [LARGE SCALE GENOMIC DNA]</scope>
    <source>
        <strain evidence="8">ATCC 33774 / DSM 43861 / JCM 3304 / KCC A-0304 / NBRC 14216 / KM-6054</strain>
    </source>
</reference>
<feature type="region of interest" description="Disordered" evidence="5">
    <location>
        <begin position="1"/>
        <end position="41"/>
    </location>
</feature>
<dbReference type="KEGG" id="ksk:KSE_72220"/>
<evidence type="ECO:0000313" key="8">
    <source>
        <dbReference type="Proteomes" id="UP000007076"/>
    </source>
</evidence>
<feature type="DNA-binding region" description="H-T-H motif" evidence="4">
    <location>
        <begin position="63"/>
        <end position="82"/>
    </location>
</feature>
<dbReference type="InterPro" id="IPR009057">
    <property type="entry name" value="Homeodomain-like_sf"/>
</dbReference>
<dbReference type="Proteomes" id="UP000007076">
    <property type="component" value="Chromosome"/>
</dbReference>
<accession>E4NJ29</accession>
<dbReference type="Gene3D" id="1.10.357.10">
    <property type="entry name" value="Tetracycline Repressor, domain 2"/>
    <property type="match status" value="1"/>
</dbReference>
<evidence type="ECO:0000256" key="4">
    <source>
        <dbReference type="PROSITE-ProRule" id="PRU00335"/>
    </source>
</evidence>
<evidence type="ECO:0000256" key="3">
    <source>
        <dbReference type="ARBA" id="ARBA00023163"/>
    </source>
</evidence>
<dbReference type="SUPFAM" id="SSF46689">
    <property type="entry name" value="Homeodomain-like"/>
    <property type="match status" value="1"/>
</dbReference>
<evidence type="ECO:0000256" key="1">
    <source>
        <dbReference type="ARBA" id="ARBA00023015"/>
    </source>
</evidence>
<organism evidence="7 8">
    <name type="scientific">Kitasatospora setae (strain ATCC 33774 / DSM 43861 / JCM 3304 / KCC A-0304 / NBRC 14216 / KM-6054)</name>
    <name type="common">Streptomyces setae</name>
    <dbReference type="NCBI Taxonomy" id="452652"/>
    <lineage>
        <taxon>Bacteria</taxon>
        <taxon>Bacillati</taxon>
        <taxon>Actinomycetota</taxon>
        <taxon>Actinomycetes</taxon>
        <taxon>Kitasatosporales</taxon>
        <taxon>Streptomycetaceae</taxon>
        <taxon>Kitasatospora</taxon>
    </lineage>
</organism>
<gene>
    <name evidence="7" type="ordered locus">KSE_72220</name>
</gene>
<dbReference type="GO" id="GO:0003700">
    <property type="term" value="F:DNA-binding transcription factor activity"/>
    <property type="evidence" value="ECO:0007669"/>
    <property type="project" value="TreeGrafter"/>
</dbReference>
<keyword evidence="8" id="KW-1185">Reference proteome</keyword>
<evidence type="ECO:0000313" key="7">
    <source>
        <dbReference type="EMBL" id="BAJ32977.1"/>
    </source>
</evidence>
<keyword evidence="2 4" id="KW-0238">DNA-binding</keyword>
<dbReference type="PATRIC" id="fig|452652.3.peg.7262"/>
<protein>
    <submittedName>
        <fullName evidence="7">Putative TetR family transcriptional regulator</fullName>
    </submittedName>
</protein>
<feature type="domain" description="HTH tetR-type" evidence="6">
    <location>
        <begin position="39"/>
        <end position="100"/>
    </location>
</feature>
<dbReference type="EMBL" id="AP010968">
    <property type="protein sequence ID" value="BAJ32977.1"/>
    <property type="molecule type" value="Genomic_DNA"/>
</dbReference>